<dbReference type="SUPFAM" id="SSF54593">
    <property type="entry name" value="Glyoxalase/Bleomycin resistance protein/Dihydroxybiphenyl dioxygenase"/>
    <property type="match status" value="1"/>
</dbReference>
<dbReference type="InterPro" id="IPR017515">
    <property type="entry name" value="MeMalonyl-CoA_epimerase"/>
</dbReference>
<dbReference type="EMBL" id="KF900572">
    <property type="protein sequence ID" value="AIE99760.1"/>
    <property type="molecule type" value="Genomic_DNA"/>
</dbReference>
<keyword evidence="2" id="KW-0479">Metal-binding</keyword>
<dbReference type="InterPro" id="IPR029068">
    <property type="entry name" value="Glyas_Bleomycin-R_OHBP_Dase"/>
</dbReference>
<dbReference type="PANTHER" id="PTHR43048:SF3">
    <property type="entry name" value="METHYLMALONYL-COA EPIMERASE, MITOCHONDRIAL"/>
    <property type="match status" value="1"/>
</dbReference>
<comment type="similarity">
    <text evidence="1">Belongs to the methylmalonyl-CoA epimerase family.</text>
</comment>
<evidence type="ECO:0000313" key="4">
    <source>
        <dbReference type="EMBL" id="AIE99760.1"/>
    </source>
</evidence>
<organism evidence="4">
    <name type="scientific">uncultured marine thaumarchaeote KM3_11_C04</name>
    <dbReference type="NCBI Taxonomy" id="1455990"/>
    <lineage>
        <taxon>Archaea</taxon>
        <taxon>Nitrososphaerota</taxon>
        <taxon>environmental samples</taxon>
    </lineage>
</organism>
<feature type="domain" description="VOC" evidence="3">
    <location>
        <begin position="13"/>
        <end position="140"/>
    </location>
</feature>
<dbReference type="CDD" id="cd07249">
    <property type="entry name" value="MMCE"/>
    <property type="match status" value="1"/>
</dbReference>
<dbReference type="InterPro" id="IPR037523">
    <property type="entry name" value="VOC_core"/>
</dbReference>
<name>A0A075G6X5_9ARCH</name>
<reference evidence="4" key="1">
    <citation type="journal article" date="2014" name="Genome Biol. Evol.">
        <title>Pangenome evidence for extensive interdomain horizontal transfer affecting lineage core and shell genes in uncultured planktonic thaumarchaeota and euryarchaeota.</title>
        <authorList>
            <person name="Deschamps P."/>
            <person name="Zivanovic Y."/>
            <person name="Moreira D."/>
            <person name="Rodriguez-Valera F."/>
            <person name="Lopez-Garcia P."/>
        </authorList>
    </citation>
    <scope>NUCLEOTIDE SEQUENCE</scope>
</reference>
<evidence type="ECO:0000256" key="1">
    <source>
        <dbReference type="ARBA" id="ARBA00009308"/>
    </source>
</evidence>
<dbReference type="InterPro" id="IPR051785">
    <property type="entry name" value="MMCE/EMCE_epimerase"/>
</dbReference>
<dbReference type="GO" id="GO:0051213">
    <property type="term" value="F:dioxygenase activity"/>
    <property type="evidence" value="ECO:0007669"/>
    <property type="project" value="UniProtKB-KW"/>
</dbReference>
<dbReference type="GO" id="GO:0004493">
    <property type="term" value="F:methylmalonyl-CoA epimerase activity"/>
    <property type="evidence" value="ECO:0007669"/>
    <property type="project" value="UniProtKB-EC"/>
</dbReference>
<dbReference type="AlphaFoldDB" id="A0A075G6X5"/>
<dbReference type="GO" id="GO:0046872">
    <property type="term" value="F:metal ion binding"/>
    <property type="evidence" value="ECO:0007669"/>
    <property type="project" value="UniProtKB-KW"/>
</dbReference>
<dbReference type="EC" id="5.1.99.1" evidence="4"/>
<proteinExistence type="inferred from homology"/>
<sequence length="141" mass="15596">MDSTDQRRSFNLKIDHVAIAVDDVEKSTKIYQEAFDVENVEYETVESEGVKVAILHLENANIELLEPINDSSPIKKFLEKRGSGLHHIALETKNIEGDVTKMEGCGIQFLGKIRSGSAGTKVTFIHPKSLNGVLTELCSKP</sequence>
<dbReference type="GO" id="GO:0046491">
    <property type="term" value="P:L-methylmalonyl-CoA metabolic process"/>
    <property type="evidence" value="ECO:0007669"/>
    <property type="project" value="TreeGrafter"/>
</dbReference>
<dbReference type="PANTHER" id="PTHR43048">
    <property type="entry name" value="METHYLMALONYL-COA EPIMERASE"/>
    <property type="match status" value="1"/>
</dbReference>
<evidence type="ECO:0000256" key="2">
    <source>
        <dbReference type="ARBA" id="ARBA00022723"/>
    </source>
</evidence>
<protein>
    <submittedName>
        <fullName evidence="4">Glyoxalase/bleomycin resistance protein/dioxygenase (MCEE, epi)</fullName>
        <ecNumber evidence="4">5.1.99.1</ecNumber>
    </submittedName>
</protein>
<keyword evidence="4" id="KW-0223">Dioxygenase</keyword>
<evidence type="ECO:0000259" key="3">
    <source>
        <dbReference type="PROSITE" id="PS51819"/>
    </source>
</evidence>
<dbReference type="Pfam" id="PF13669">
    <property type="entry name" value="Glyoxalase_4"/>
    <property type="match status" value="1"/>
</dbReference>
<keyword evidence="4" id="KW-0413">Isomerase</keyword>
<dbReference type="PROSITE" id="PS51819">
    <property type="entry name" value="VOC"/>
    <property type="match status" value="1"/>
</dbReference>
<gene>
    <name evidence="4" type="primary">MCEE</name>
    <name evidence="4" type="synonym">epi</name>
</gene>
<accession>A0A075G6X5</accession>
<dbReference type="NCBIfam" id="TIGR03081">
    <property type="entry name" value="metmalonyl_epim"/>
    <property type="match status" value="1"/>
</dbReference>
<keyword evidence="4" id="KW-0560">Oxidoreductase</keyword>
<dbReference type="Gene3D" id="3.10.180.10">
    <property type="entry name" value="2,3-Dihydroxybiphenyl 1,2-Dioxygenase, domain 1"/>
    <property type="match status" value="1"/>
</dbReference>